<keyword evidence="5" id="KW-1185">Reference proteome</keyword>
<dbReference type="SUPFAM" id="SSF56436">
    <property type="entry name" value="C-type lectin-like"/>
    <property type="match status" value="1"/>
</dbReference>
<dbReference type="InterPro" id="IPR016187">
    <property type="entry name" value="CTDL_fold"/>
</dbReference>
<evidence type="ECO:0000259" key="3">
    <source>
        <dbReference type="PROSITE" id="PS50041"/>
    </source>
</evidence>
<proteinExistence type="predicted"/>
<dbReference type="InterPro" id="IPR050111">
    <property type="entry name" value="C-type_lectin/snaclec_domain"/>
</dbReference>
<accession>A0A9D4S2D2</accession>
<dbReference type="Gene3D" id="3.10.100.10">
    <property type="entry name" value="Mannose-Binding Protein A, subunit A"/>
    <property type="match status" value="1"/>
</dbReference>
<feature type="signal peptide" evidence="2">
    <location>
        <begin position="1"/>
        <end position="17"/>
    </location>
</feature>
<reference evidence="4" key="2">
    <citation type="submission" date="2020-11" db="EMBL/GenBank/DDBJ databases">
        <authorList>
            <person name="McCartney M.A."/>
            <person name="Auch B."/>
            <person name="Kono T."/>
            <person name="Mallez S."/>
            <person name="Becker A."/>
            <person name="Gohl D.M."/>
            <person name="Silverstein K.A.T."/>
            <person name="Koren S."/>
            <person name="Bechman K.B."/>
            <person name="Herman A."/>
            <person name="Abrahante J.E."/>
            <person name="Garbe J."/>
        </authorList>
    </citation>
    <scope>NUCLEOTIDE SEQUENCE</scope>
    <source>
        <strain evidence="4">Duluth1</strain>
        <tissue evidence="4">Whole animal</tissue>
    </source>
</reference>
<dbReference type="InterPro" id="IPR016186">
    <property type="entry name" value="C-type_lectin-like/link_sf"/>
</dbReference>
<gene>
    <name evidence="4" type="ORF">DPMN_013329</name>
</gene>
<dbReference type="InterPro" id="IPR018378">
    <property type="entry name" value="C-type_lectin_CS"/>
</dbReference>
<reference evidence="4" key="1">
    <citation type="journal article" date="2019" name="bioRxiv">
        <title>The Genome of the Zebra Mussel, Dreissena polymorpha: A Resource for Invasive Species Research.</title>
        <authorList>
            <person name="McCartney M.A."/>
            <person name="Auch B."/>
            <person name="Kono T."/>
            <person name="Mallez S."/>
            <person name="Zhang Y."/>
            <person name="Obille A."/>
            <person name="Becker A."/>
            <person name="Abrahante J.E."/>
            <person name="Garbe J."/>
            <person name="Badalamenti J.P."/>
            <person name="Herman A."/>
            <person name="Mangelson H."/>
            <person name="Liachko I."/>
            <person name="Sullivan S."/>
            <person name="Sone E.D."/>
            <person name="Koren S."/>
            <person name="Silverstein K.A.T."/>
            <person name="Beckman K.B."/>
            <person name="Gohl D.M."/>
        </authorList>
    </citation>
    <scope>NUCLEOTIDE SEQUENCE</scope>
    <source>
        <strain evidence="4">Duluth1</strain>
        <tissue evidence="4">Whole animal</tissue>
    </source>
</reference>
<dbReference type="PROSITE" id="PS50041">
    <property type="entry name" value="C_TYPE_LECTIN_2"/>
    <property type="match status" value="1"/>
</dbReference>
<name>A0A9D4S2D2_DREPO</name>
<dbReference type="OrthoDB" id="10047605at2759"/>
<keyword evidence="1" id="KW-1015">Disulfide bond</keyword>
<dbReference type="SMART" id="SM00034">
    <property type="entry name" value="CLECT"/>
    <property type="match status" value="1"/>
</dbReference>
<feature type="chain" id="PRO_5038350594" description="C-type lectin domain-containing protein" evidence="2">
    <location>
        <begin position="18"/>
        <end position="152"/>
    </location>
</feature>
<organism evidence="4 5">
    <name type="scientific">Dreissena polymorpha</name>
    <name type="common">Zebra mussel</name>
    <name type="synonym">Mytilus polymorpha</name>
    <dbReference type="NCBI Taxonomy" id="45954"/>
    <lineage>
        <taxon>Eukaryota</taxon>
        <taxon>Metazoa</taxon>
        <taxon>Spiralia</taxon>
        <taxon>Lophotrochozoa</taxon>
        <taxon>Mollusca</taxon>
        <taxon>Bivalvia</taxon>
        <taxon>Autobranchia</taxon>
        <taxon>Heteroconchia</taxon>
        <taxon>Euheterodonta</taxon>
        <taxon>Imparidentia</taxon>
        <taxon>Neoheterodontei</taxon>
        <taxon>Myida</taxon>
        <taxon>Dreissenoidea</taxon>
        <taxon>Dreissenidae</taxon>
        <taxon>Dreissena</taxon>
    </lineage>
</organism>
<dbReference type="AlphaFoldDB" id="A0A9D4S2D2"/>
<sequence>MNFILLIGCLLFSSASGRCPDGFVTFGLSCYYFSHDVGTWIGSQVACNQAFFPTKANLVEINDQEENHFLYQQAKATQKDYWVGASDLQIAGMYRWLSGKVVSASSSHWIPGQPSRGPEHCMNILQGVSTSNCWNDAPCNSLYYFICETPAN</sequence>
<dbReference type="InterPro" id="IPR001304">
    <property type="entry name" value="C-type_lectin-like"/>
</dbReference>
<dbReference type="PANTHER" id="PTHR22803">
    <property type="entry name" value="MANNOSE, PHOSPHOLIPASE, LECTIN RECEPTOR RELATED"/>
    <property type="match status" value="1"/>
</dbReference>
<evidence type="ECO:0000256" key="2">
    <source>
        <dbReference type="SAM" id="SignalP"/>
    </source>
</evidence>
<comment type="caution">
    <text evidence="4">The sequence shown here is derived from an EMBL/GenBank/DDBJ whole genome shotgun (WGS) entry which is preliminary data.</text>
</comment>
<dbReference type="PROSITE" id="PS00615">
    <property type="entry name" value="C_TYPE_LECTIN_1"/>
    <property type="match status" value="1"/>
</dbReference>
<protein>
    <recommendedName>
        <fullName evidence="3">C-type lectin domain-containing protein</fullName>
    </recommendedName>
</protein>
<keyword evidence="2" id="KW-0732">Signal</keyword>
<dbReference type="Pfam" id="PF00059">
    <property type="entry name" value="Lectin_C"/>
    <property type="match status" value="1"/>
</dbReference>
<evidence type="ECO:0000313" key="5">
    <source>
        <dbReference type="Proteomes" id="UP000828390"/>
    </source>
</evidence>
<feature type="domain" description="C-type lectin" evidence="3">
    <location>
        <begin position="26"/>
        <end position="148"/>
    </location>
</feature>
<dbReference type="EMBL" id="JAIWYP010000001">
    <property type="protein sequence ID" value="KAH3889276.1"/>
    <property type="molecule type" value="Genomic_DNA"/>
</dbReference>
<dbReference type="Proteomes" id="UP000828390">
    <property type="component" value="Unassembled WGS sequence"/>
</dbReference>
<evidence type="ECO:0000256" key="1">
    <source>
        <dbReference type="ARBA" id="ARBA00023157"/>
    </source>
</evidence>
<evidence type="ECO:0000313" key="4">
    <source>
        <dbReference type="EMBL" id="KAH3889276.1"/>
    </source>
</evidence>